<name>A0A0D0TKE8_CRYGA</name>
<dbReference type="PANTHER" id="PTHR12673">
    <property type="entry name" value="FACIOGENITAL DYSPLASIA PROTEIN"/>
    <property type="match status" value="1"/>
</dbReference>
<dbReference type="AlphaFoldDB" id="A0A0D0TKE8"/>
<dbReference type="OrthoDB" id="660555at2759"/>
<dbReference type="PANTHER" id="PTHR12673:SF270">
    <property type="entry name" value="FYVE-TYPE DOMAIN-CONTAINING PROTEIN"/>
    <property type="match status" value="1"/>
</dbReference>
<dbReference type="Gene3D" id="1.20.900.10">
    <property type="entry name" value="Dbl homology (DH) domain"/>
    <property type="match status" value="1"/>
</dbReference>
<protein>
    <recommendedName>
        <fullName evidence="1">DH domain-containing protein</fullName>
    </recommendedName>
</protein>
<accession>A0A0D0TKE8</accession>
<dbReference type="InterPro" id="IPR051092">
    <property type="entry name" value="FYVE_RhoGEF_PH"/>
</dbReference>
<dbReference type="EMBL" id="KN847982">
    <property type="protein sequence ID" value="KIR46947.1"/>
    <property type="molecule type" value="Genomic_DNA"/>
</dbReference>
<dbReference type="Pfam" id="PF00621">
    <property type="entry name" value="RhoGEF"/>
    <property type="match status" value="1"/>
</dbReference>
<sequence length="450" mass="50933">MDFRRFLTTLSCASLAKIDNEYTPRTTDFLPGPTTIFSPKSSTSISKRNKHIQQLSEKASGRILVLQEFITSEITYVYLLQEFDHVYIHTAYEPLPSKFGSKVSPETTFGTILTAEERKIMFRGLEEILKLHDQHILPRLVDATQDVLQGVDDLEDDRSIKAAINICQVFCEFSEWLKLYSSYSATCDNATIKLTQWINGAGITKQDKIRVQAYLANCKANRRHSQLDMTGYLLLPVQRLTRYKMLLEQLEKFTPPPLAGTHDYVNDALARISTVLAYVNDYKRVLDSRSRLCHWADHISLAGPSSLVQPQRILIREGPVNFIARGAMMKAPSGIRKPHKNMSRNIATVDKMCIAVLCYDLLVLADSTTERYKGKLRLVDVVRLSAMGDARFNWGNVVVFEAYDVTYYLQVDNQNVAEGWVQAINHCRRNKGPIAASTFPAQLKGFGCSC</sequence>
<organism evidence="2">
    <name type="scientific">Cryptococcus bacillisporus CA1280</name>
    <dbReference type="NCBI Taxonomy" id="1296109"/>
    <lineage>
        <taxon>Eukaryota</taxon>
        <taxon>Fungi</taxon>
        <taxon>Dikarya</taxon>
        <taxon>Basidiomycota</taxon>
        <taxon>Agaricomycotina</taxon>
        <taxon>Tremellomycetes</taxon>
        <taxon>Tremellales</taxon>
        <taxon>Cryptococcaceae</taxon>
        <taxon>Cryptococcus</taxon>
        <taxon>Cryptococcus gattii species complex</taxon>
    </lineage>
</organism>
<reference evidence="2" key="1">
    <citation type="submission" date="2015-01" db="EMBL/GenBank/DDBJ databases">
        <title>The Genome Sequence of Cryptococcus gattii CA1280.</title>
        <authorList>
            <consortium name="The Broad Institute Genomics Platform"/>
            <person name="Cuomo C."/>
            <person name="Litvintseva A."/>
            <person name="Chen Y."/>
            <person name="Heitman J."/>
            <person name="Sun S."/>
            <person name="Springer D."/>
            <person name="Dromer F."/>
            <person name="Young S."/>
            <person name="Zeng Q."/>
            <person name="Gargeya S."/>
            <person name="Abouelleil A."/>
            <person name="Alvarado L."/>
            <person name="Chapman S.B."/>
            <person name="Gainer-Dewar J."/>
            <person name="Goldberg J."/>
            <person name="Griggs A."/>
            <person name="Gujja S."/>
            <person name="Hansen M."/>
            <person name="Howarth C."/>
            <person name="Imamovic A."/>
            <person name="Larimer J."/>
            <person name="Murphy C."/>
            <person name="Naylor J."/>
            <person name="Pearson M."/>
            <person name="Priest M."/>
            <person name="Roberts A."/>
            <person name="Saif S."/>
            <person name="Shea T."/>
            <person name="Sykes S."/>
            <person name="Wortman J."/>
            <person name="Nusbaum C."/>
            <person name="Birren B."/>
        </authorList>
    </citation>
    <scope>NUCLEOTIDE SEQUENCE [LARGE SCALE GENOMIC DNA]</scope>
    <source>
        <strain evidence="2">CA1280</strain>
    </source>
</reference>
<dbReference type="GO" id="GO:0005737">
    <property type="term" value="C:cytoplasm"/>
    <property type="evidence" value="ECO:0007669"/>
    <property type="project" value="TreeGrafter"/>
</dbReference>
<dbReference type="PROSITE" id="PS50010">
    <property type="entry name" value="DH_2"/>
    <property type="match status" value="1"/>
</dbReference>
<dbReference type="SUPFAM" id="SSF50729">
    <property type="entry name" value="PH domain-like"/>
    <property type="match status" value="1"/>
</dbReference>
<dbReference type="InterPro" id="IPR011993">
    <property type="entry name" value="PH-like_dom_sf"/>
</dbReference>
<dbReference type="Gene3D" id="2.30.29.30">
    <property type="entry name" value="Pleckstrin-homology domain (PH domain)/Phosphotyrosine-binding domain (PTB)"/>
    <property type="match status" value="1"/>
</dbReference>
<dbReference type="InterPro" id="IPR000219">
    <property type="entry name" value="DH_dom"/>
</dbReference>
<proteinExistence type="predicted"/>
<feature type="domain" description="DH" evidence="1">
    <location>
        <begin position="61"/>
        <end position="282"/>
    </location>
</feature>
<dbReference type="HOGENOM" id="CLU_051519_0_0_1"/>
<dbReference type="GO" id="GO:0005085">
    <property type="term" value="F:guanyl-nucleotide exchange factor activity"/>
    <property type="evidence" value="ECO:0007669"/>
    <property type="project" value="InterPro"/>
</dbReference>
<evidence type="ECO:0000313" key="2">
    <source>
        <dbReference type="EMBL" id="KIR46947.1"/>
    </source>
</evidence>
<evidence type="ECO:0000259" key="1">
    <source>
        <dbReference type="PROSITE" id="PS50010"/>
    </source>
</evidence>
<dbReference type="InterPro" id="IPR035899">
    <property type="entry name" value="DBL_dom_sf"/>
</dbReference>
<dbReference type="SUPFAM" id="SSF48065">
    <property type="entry name" value="DBL homology domain (DH-domain)"/>
    <property type="match status" value="1"/>
</dbReference>
<dbReference type="SMART" id="SM00325">
    <property type="entry name" value="RhoGEF"/>
    <property type="match status" value="1"/>
</dbReference>
<gene>
    <name evidence="2" type="ORF">I312_03842</name>
</gene>